<dbReference type="GO" id="GO:0004852">
    <property type="term" value="F:uroporphyrinogen-III synthase activity"/>
    <property type="evidence" value="ECO:0007669"/>
    <property type="project" value="InterPro"/>
</dbReference>
<sequence>SLPLILLKTKSSPTDPYDLYFSAHPLTSDCPTNPIFVPVLQHHHTNLSQLRDILVTQGIDGRAESTADYTGLIITSQRSVEALGGVLSSLKTSDLTSFLLHTPIFVVGPATASAVAGLGFHPGNILGGDCGSGAILAPFILAQLPTLFPARKPKFLFLVGETRRDVIQNSLKDAEVAVTELVVYETTVMDTFRDDLVRVLEETEEVDGKVGTGDRKGRGERWVVVFSPQGADVAVEALKDKDIWGRTLVAAIGPTTEERLAGLGRRPDAVARKPSPEGLWAVVKEEVDRRNA</sequence>
<dbReference type="OrthoDB" id="5595751at2759"/>
<feature type="non-terminal residue" evidence="2">
    <location>
        <position position="292"/>
    </location>
</feature>
<dbReference type="GO" id="GO:0006782">
    <property type="term" value="P:protoporphyrinogen IX biosynthetic process"/>
    <property type="evidence" value="ECO:0007669"/>
    <property type="project" value="UniProtKB-UniPathway"/>
</dbReference>
<dbReference type="InterPro" id="IPR003754">
    <property type="entry name" value="4pyrrol_synth_uPrphyn_synth"/>
</dbReference>
<keyword evidence="3" id="KW-1185">Reference proteome</keyword>
<dbReference type="Proteomes" id="UP000298138">
    <property type="component" value="Unassembled WGS sequence"/>
</dbReference>
<accession>A0A4S2N7F5</accession>
<gene>
    <name evidence="2" type="ORF">EX30DRAFT_298876</name>
</gene>
<dbReference type="PANTHER" id="PTHR12390:SF0">
    <property type="entry name" value="UROPORPHYRINOGEN-III SYNTHASE"/>
    <property type="match status" value="1"/>
</dbReference>
<dbReference type="SUPFAM" id="SSF69618">
    <property type="entry name" value="HemD-like"/>
    <property type="match status" value="1"/>
</dbReference>
<dbReference type="STRING" id="341454.A0A4S2N7F5"/>
<dbReference type="InParanoid" id="A0A4S2N7F5"/>
<reference evidence="2 3" key="1">
    <citation type="submission" date="2019-04" db="EMBL/GenBank/DDBJ databases">
        <title>Comparative genomics and transcriptomics to analyze fruiting body development in filamentous ascomycetes.</title>
        <authorList>
            <consortium name="DOE Joint Genome Institute"/>
            <person name="Lutkenhaus R."/>
            <person name="Traeger S."/>
            <person name="Breuer J."/>
            <person name="Kuo A."/>
            <person name="Lipzen A."/>
            <person name="Pangilinan J."/>
            <person name="Dilworth D."/>
            <person name="Sandor L."/>
            <person name="Poggeler S."/>
            <person name="Barry K."/>
            <person name="Grigoriev I.V."/>
            <person name="Nowrousian M."/>
        </authorList>
    </citation>
    <scope>NUCLEOTIDE SEQUENCE [LARGE SCALE GENOMIC DNA]</scope>
    <source>
        <strain evidence="2 3">CBS 389.68</strain>
    </source>
</reference>
<feature type="domain" description="Tetrapyrrole biosynthesis uroporphyrinogen III synthase" evidence="1">
    <location>
        <begin position="33"/>
        <end position="280"/>
    </location>
</feature>
<dbReference type="InterPro" id="IPR039793">
    <property type="entry name" value="UROS/Hem4"/>
</dbReference>
<dbReference type="FunCoup" id="A0A4S2N7F5">
    <property type="interactions" value="116"/>
</dbReference>
<evidence type="ECO:0000313" key="2">
    <source>
        <dbReference type="EMBL" id="TGZ85074.1"/>
    </source>
</evidence>
<evidence type="ECO:0000259" key="1">
    <source>
        <dbReference type="Pfam" id="PF02602"/>
    </source>
</evidence>
<dbReference type="UniPathway" id="UPA00251">
    <property type="reaction ID" value="UER00320"/>
</dbReference>
<proteinExistence type="predicted"/>
<feature type="non-terminal residue" evidence="2">
    <location>
        <position position="1"/>
    </location>
</feature>
<dbReference type="EMBL" id="ML220112">
    <property type="protein sequence ID" value="TGZ85074.1"/>
    <property type="molecule type" value="Genomic_DNA"/>
</dbReference>
<dbReference type="Gene3D" id="3.40.50.10090">
    <property type="match status" value="2"/>
</dbReference>
<dbReference type="GO" id="GO:0006780">
    <property type="term" value="P:uroporphyrinogen III biosynthetic process"/>
    <property type="evidence" value="ECO:0007669"/>
    <property type="project" value="InterPro"/>
</dbReference>
<dbReference type="PANTHER" id="PTHR12390">
    <property type="entry name" value="UROPORPHYRINOGEN III SYNTHASE"/>
    <property type="match status" value="1"/>
</dbReference>
<protein>
    <submittedName>
        <fullName evidence="2">Tetrapyrrole biosynthesis, uroporphyrinogen III synthase</fullName>
    </submittedName>
</protein>
<evidence type="ECO:0000313" key="3">
    <source>
        <dbReference type="Proteomes" id="UP000298138"/>
    </source>
</evidence>
<dbReference type="GO" id="GO:0005829">
    <property type="term" value="C:cytosol"/>
    <property type="evidence" value="ECO:0007669"/>
    <property type="project" value="TreeGrafter"/>
</dbReference>
<name>A0A4S2N7F5_9PEZI</name>
<dbReference type="CDD" id="cd06578">
    <property type="entry name" value="HemD"/>
    <property type="match status" value="1"/>
</dbReference>
<dbReference type="Pfam" id="PF02602">
    <property type="entry name" value="HEM4"/>
    <property type="match status" value="1"/>
</dbReference>
<organism evidence="2 3">
    <name type="scientific">Ascodesmis nigricans</name>
    <dbReference type="NCBI Taxonomy" id="341454"/>
    <lineage>
        <taxon>Eukaryota</taxon>
        <taxon>Fungi</taxon>
        <taxon>Dikarya</taxon>
        <taxon>Ascomycota</taxon>
        <taxon>Pezizomycotina</taxon>
        <taxon>Pezizomycetes</taxon>
        <taxon>Pezizales</taxon>
        <taxon>Ascodesmidaceae</taxon>
        <taxon>Ascodesmis</taxon>
    </lineage>
</organism>
<dbReference type="AlphaFoldDB" id="A0A4S2N7F5"/>
<dbReference type="InterPro" id="IPR036108">
    <property type="entry name" value="4pyrrol_syn_uPrphyn_synt_sf"/>
</dbReference>